<accession>A0A7Y9PE30</accession>
<name>A0A7Y9PE30_9BACT</name>
<evidence type="ECO:0000313" key="3">
    <source>
        <dbReference type="Proteomes" id="UP000589520"/>
    </source>
</evidence>
<comment type="caution">
    <text evidence="2">The sequence shown here is derived from an EMBL/GenBank/DDBJ whole genome shotgun (WGS) entry which is preliminary data.</text>
</comment>
<dbReference type="AlphaFoldDB" id="A0A7Y9PE30"/>
<dbReference type="Proteomes" id="UP000589520">
    <property type="component" value="Unassembled WGS sequence"/>
</dbReference>
<dbReference type="RefSeq" id="WP_179487028.1">
    <property type="nucleotide sequence ID" value="NZ_JACCCW010000001.1"/>
</dbReference>
<evidence type="ECO:0000313" key="2">
    <source>
        <dbReference type="EMBL" id="NYF77984.1"/>
    </source>
</evidence>
<protein>
    <recommendedName>
        <fullName evidence="1">Bacterial HORMA domain-containing protein</fullName>
    </recommendedName>
</protein>
<dbReference type="InterPro" id="IPR041162">
    <property type="entry name" value="Bact_HORMA_1"/>
</dbReference>
<gene>
    <name evidence="2" type="ORF">HDF17_000271</name>
</gene>
<feature type="domain" description="Bacterial HORMA" evidence="1">
    <location>
        <begin position="3"/>
        <end position="171"/>
    </location>
</feature>
<keyword evidence="3" id="KW-1185">Reference proteome</keyword>
<sequence length="173" mass="19070">MSTSYSISGTESFTITHARKIACKVATDLKRFQRLYARTWDPTDQEIDNYEAELVHLLKHDVVGTVIYGYMRAGKWTQACVRYHSTSGGELIADDDPGKIKPGYDIAGASFTSFLTYNSNWDSLSPNAREAIKSSTPLQRGTGSTPVLETGYWSQDLTYSAGGRGIVRSIVKG</sequence>
<proteinExistence type="predicted"/>
<reference evidence="2 3" key="1">
    <citation type="submission" date="2020-07" db="EMBL/GenBank/DDBJ databases">
        <title>Genomic Encyclopedia of Type Strains, Phase IV (KMG-V): Genome sequencing to study the core and pangenomes of soil and plant-associated prokaryotes.</title>
        <authorList>
            <person name="Whitman W."/>
        </authorList>
    </citation>
    <scope>NUCLEOTIDE SEQUENCE [LARGE SCALE GENOMIC DNA]</scope>
    <source>
        <strain evidence="2 3">X4EP2</strain>
    </source>
</reference>
<organism evidence="2 3">
    <name type="scientific">Granulicella arctica</name>
    <dbReference type="NCBI Taxonomy" id="940613"/>
    <lineage>
        <taxon>Bacteria</taxon>
        <taxon>Pseudomonadati</taxon>
        <taxon>Acidobacteriota</taxon>
        <taxon>Terriglobia</taxon>
        <taxon>Terriglobales</taxon>
        <taxon>Acidobacteriaceae</taxon>
        <taxon>Granulicella</taxon>
    </lineage>
</organism>
<evidence type="ECO:0000259" key="1">
    <source>
        <dbReference type="Pfam" id="PF18138"/>
    </source>
</evidence>
<dbReference type="Pfam" id="PF18138">
    <property type="entry name" value="bacHORMA_1"/>
    <property type="match status" value="1"/>
</dbReference>
<dbReference type="EMBL" id="JACCCW010000001">
    <property type="protein sequence ID" value="NYF77984.1"/>
    <property type="molecule type" value="Genomic_DNA"/>
</dbReference>